<dbReference type="PANTHER" id="PTHR10587:SF133">
    <property type="entry name" value="CHITIN DEACETYLASE 1-RELATED"/>
    <property type="match status" value="1"/>
</dbReference>
<feature type="active site" description="Proton donor" evidence="8">
    <location>
        <position position="409"/>
    </location>
</feature>
<dbReference type="EMBL" id="JAASTW010000008">
    <property type="protein sequence ID" value="MBC1488957.1"/>
    <property type="molecule type" value="Genomic_DNA"/>
</dbReference>
<keyword evidence="4 10" id="KW-0479">Metal-binding</keyword>
<proteinExistence type="predicted"/>
<keyword evidence="6" id="KW-1133">Transmembrane helix</keyword>
<evidence type="ECO:0000259" key="13">
    <source>
        <dbReference type="PROSITE" id="PS51677"/>
    </source>
</evidence>
<evidence type="ECO:0000256" key="7">
    <source>
        <dbReference type="ARBA" id="ARBA00023136"/>
    </source>
</evidence>
<dbReference type="SUPFAM" id="SSF88713">
    <property type="entry name" value="Glycoside hydrolase/deacetylase"/>
    <property type="match status" value="1"/>
</dbReference>
<keyword evidence="2" id="KW-1003">Cell membrane</keyword>
<dbReference type="Proteomes" id="UP000561617">
    <property type="component" value="Unassembled WGS sequence"/>
</dbReference>
<dbReference type="RefSeq" id="WP_185381030.1">
    <property type="nucleotide sequence ID" value="NZ_JAASTW010000008.1"/>
</dbReference>
<comment type="caution">
    <text evidence="14">The sequence shown here is derived from an EMBL/GenBank/DDBJ whole genome shotgun (WGS) entry which is preliminary data.</text>
</comment>
<evidence type="ECO:0000256" key="12">
    <source>
        <dbReference type="SAM" id="Coils"/>
    </source>
</evidence>
<dbReference type="InterPro" id="IPR002509">
    <property type="entry name" value="NODB_dom"/>
</dbReference>
<evidence type="ECO:0000256" key="8">
    <source>
        <dbReference type="PIRSR" id="PIRSR037479-1"/>
    </source>
</evidence>
<keyword evidence="10" id="KW-0862">Zinc</keyword>
<feature type="binding site" evidence="10">
    <location>
        <position position="322"/>
    </location>
    <ligand>
        <name>Zn(2+)</name>
        <dbReference type="ChEBI" id="CHEBI:29105"/>
    </ligand>
</feature>
<dbReference type="GO" id="GO:0016810">
    <property type="term" value="F:hydrolase activity, acting on carbon-nitrogen (but not peptide) bonds"/>
    <property type="evidence" value="ECO:0007669"/>
    <property type="project" value="InterPro"/>
</dbReference>
<keyword evidence="3" id="KW-0812">Transmembrane</keyword>
<feature type="active site" description="Proton acceptor" evidence="8">
    <location>
        <position position="267"/>
    </location>
</feature>
<dbReference type="Pfam" id="PF01522">
    <property type="entry name" value="Polysacc_deac_1"/>
    <property type="match status" value="1"/>
</dbReference>
<evidence type="ECO:0000256" key="5">
    <source>
        <dbReference type="ARBA" id="ARBA00022801"/>
    </source>
</evidence>
<feature type="domain" description="NodB homology" evidence="13">
    <location>
        <begin position="260"/>
        <end position="434"/>
    </location>
</feature>
<evidence type="ECO:0000256" key="11">
    <source>
        <dbReference type="PIRSR" id="PIRSR037479-4"/>
    </source>
</evidence>
<keyword evidence="12" id="KW-0175">Coiled coil</keyword>
<dbReference type="AlphaFoldDB" id="A0A7X1C951"/>
<feature type="binding site" evidence="10">
    <location>
        <position position="268"/>
    </location>
    <ligand>
        <name>Zn(2+)</name>
        <dbReference type="ChEBI" id="CHEBI:29105"/>
    </ligand>
</feature>
<dbReference type="InterPro" id="IPR050248">
    <property type="entry name" value="Polysacc_deacetylase_ArnD"/>
</dbReference>
<name>A0A7X1C951_9LIST</name>
<dbReference type="PANTHER" id="PTHR10587">
    <property type="entry name" value="GLYCOSYL TRANSFERASE-RELATED"/>
    <property type="match status" value="1"/>
</dbReference>
<feature type="site" description="Raises pKa of active site His" evidence="11">
    <location>
        <position position="383"/>
    </location>
</feature>
<dbReference type="InterPro" id="IPR011330">
    <property type="entry name" value="Glyco_hydro/deAcase_b/a-brl"/>
</dbReference>
<evidence type="ECO:0000256" key="2">
    <source>
        <dbReference type="ARBA" id="ARBA00022475"/>
    </source>
</evidence>
<feature type="binding site" evidence="9">
    <location>
        <position position="359"/>
    </location>
    <ligand>
        <name>substrate</name>
    </ligand>
</feature>
<dbReference type="GO" id="GO:0005886">
    <property type="term" value="C:plasma membrane"/>
    <property type="evidence" value="ECO:0007669"/>
    <property type="project" value="UniProtKB-SubCell"/>
</dbReference>
<comment type="subcellular location">
    <subcellularLocation>
        <location evidence="1">Cell membrane</location>
        <topology evidence="1">Single-pass membrane protein</topology>
    </subcellularLocation>
</comment>
<accession>A0A7X1C951</accession>
<evidence type="ECO:0000313" key="15">
    <source>
        <dbReference type="Proteomes" id="UP000561617"/>
    </source>
</evidence>
<reference evidence="14 15" key="1">
    <citation type="submission" date="2020-03" db="EMBL/GenBank/DDBJ databases">
        <title>Soil Listeria distribution.</title>
        <authorList>
            <person name="Liao J."/>
            <person name="Wiedmann M."/>
        </authorList>
    </citation>
    <scope>NUCLEOTIDE SEQUENCE [LARGE SCALE GENOMIC DNA]</scope>
    <source>
        <strain evidence="14 15">FSL L7-1554</strain>
    </source>
</reference>
<dbReference type="Gene3D" id="3.20.20.370">
    <property type="entry name" value="Glycoside hydrolase/deacetylase"/>
    <property type="match status" value="1"/>
</dbReference>
<dbReference type="GO" id="GO:0046872">
    <property type="term" value="F:metal ion binding"/>
    <property type="evidence" value="ECO:0007669"/>
    <property type="project" value="UniProtKB-KW"/>
</dbReference>
<dbReference type="GO" id="GO:0005975">
    <property type="term" value="P:carbohydrate metabolic process"/>
    <property type="evidence" value="ECO:0007669"/>
    <property type="project" value="InterPro"/>
</dbReference>
<evidence type="ECO:0000256" key="1">
    <source>
        <dbReference type="ARBA" id="ARBA00004162"/>
    </source>
</evidence>
<protein>
    <submittedName>
        <fullName evidence="14">Polysaccharide deacetylase family protein</fullName>
    </submittedName>
</protein>
<evidence type="ECO:0000256" key="3">
    <source>
        <dbReference type="ARBA" id="ARBA00022692"/>
    </source>
</evidence>
<feature type="coiled-coil region" evidence="12">
    <location>
        <begin position="72"/>
        <end position="99"/>
    </location>
</feature>
<organism evidence="14 15">
    <name type="scientific">Listeria immobilis</name>
    <dbReference type="NCBI Taxonomy" id="2713502"/>
    <lineage>
        <taxon>Bacteria</taxon>
        <taxon>Bacillati</taxon>
        <taxon>Bacillota</taxon>
        <taxon>Bacilli</taxon>
        <taxon>Bacillales</taxon>
        <taxon>Listeriaceae</taxon>
        <taxon>Listeria</taxon>
    </lineage>
</organism>
<feature type="binding site" evidence="10">
    <location>
        <position position="318"/>
    </location>
    <ligand>
        <name>Zn(2+)</name>
        <dbReference type="ChEBI" id="CHEBI:29105"/>
    </ligand>
</feature>
<sequence length="460" mass="52002">MRIRWLRLSVAAIFLIIILVVGMKEFQKYQFTKSRNKVIAQMDKLMAEKNGSEFRRLEKVKDGVEIISYIPKTATKEDNKTIQNEVNEAIDKAQLEKAEIIFYTFQKRKLVKNAVSYKVEQYEYVKEGQTKLSLQNEKDICKNLVTDAETGNLLTLENVLQKSDETKVKIKTAVEQELIKSGDIPLKDIGVLGEVKSIAKWTDTNFGLTDTELILPIEVPGYLKIKKVNLKLADIADLVNKRYLPADIKVPATPKAKAGKKIALTFDDGPSASVTPKVLETLKRNKVKATFFVLGSQALQNPGLVKRELNDGHQVGSHSWDHPQLTKLSKKEVYEQVLKTQKVIFDQTGYFPTTVRPPYGAVNKEVAEEMGLPIIQWSVDTEDWKNKNPKIITSKIMASASDGAIVLMHDIHSTTEASLDKTIKLLKKQGYLFVTINELFSEKLQVGKQYFDESEARIVK</sequence>
<evidence type="ECO:0000313" key="14">
    <source>
        <dbReference type="EMBL" id="MBC1488957.1"/>
    </source>
</evidence>
<gene>
    <name evidence="14" type="ORF">HCJ38_08030</name>
</gene>
<evidence type="ECO:0000256" key="4">
    <source>
        <dbReference type="ARBA" id="ARBA00022723"/>
    </source>
</evidence>
<dbReference type="PROSITE" id="PS51677">
    <property type="entry name" value="NODB"/>
    <property type="match status" value="1"/>
</dbReference>
<dbReference type="CDD" id="cd10954">
    <property type="entry name" value="CE4_CtAXE_like"/>
    <property type="match status" value="1"/>
</dbReference>
<dbReference type="InterPro" id="IPR017219">
    <property type="entry name" value="Peptidoglycan_deacetylase"/>
</dbReference>
<evidence type="ECO:0000256" key="10">
    <source>
        <dbReference type="PIRSR" id="PIRSR037479-3"/>
    </source>
</evidence>
<evidence type="ECO:0000256" key="6">
    <source>
        <dbReference type="ARBA" id="ARBA00022989"/>
    </source>
</evidence>
<keyword evidence="5" id="KW-0378">Hydrolase</keyword>
<keyword evidence="7" id="KW-0472">Membrane</keyword>
<dbReference type="PIRSF" id="PIRSF037479">
    <property type="entry name" value="PG_GlcNAc_deacetylase"/>
    <property type="match status" value="1"/>
</dbReference>
<evidence type="ECO:0000256" key="9">
    <source>
        <dbReference type="PIRSR" id="PIRSR037479-2"/>
    </source>
</evidence>